<feature type="signal peptide" evidence="2">
    <location>
        <begin position="1"/>
        <end position="28"/>
    </location>
</feature>
<comment type="caution">
    <text evidence="3">The sequence shown here is derived from an EMBL/GenBank/DDBJ whole genome shotgun (WGS) entry which is preliminary data.</text>
</comment>
<dbReference type="EMBL" id="AZEY01000105">
    <property type="protein sequence ID" value="KRL62884.1"/>
    <property type="molecule type" value="Genomic_DNA"/>
</dbReference>
<reference evidence="3 4" key="1">
    <citation type="journal article" date="2015" name="Genome Announc.">
        <title>Expanding the biotechnology potential of lactobacilli through comparative genomics of 213 strains and associated genera.</title>
        <authorList>
            <person name="Sun Z."/>
            <person name="Harris H.M."/>
            <person name="McCann A."/>
            <person name="Guo C."/>
            <person name="Argimon S."/>
            <person name="Zhang W."/>
            <person name="Yang X."/>
            <person name="Jeffery I.B."/>
            <person name="Cooney J.C."/>
            <person name="Kagawa T.F."/>
            <person name="Liu W."/>
            <person name="Song Y."/>
            <person name="Salvetti E."/>
            <person name="Wrobel A."/>
            <person name="Rasinkangas P."/>
            <person name="Parkhill J."/>
            <person name="Rea M.C."/>
            <person name="O'Sullivan O."/>
            <person name="Ritari J."/>
            <person name="Douillard F.P."/>
            <person name="Paul Ross R."/>
            <person name="Yang R."/>
            <person name="Briner A.E."/>
            <person name="Felis G.E."/>
            <person name="de Vos W.M."/>
            <person name="Barrangou R."/>
            <person name="Klaenhammer T.R."/>
            <person name="Caufield P.W."/>
            <person name="Cui Y."/>
            <person name="Zhang H."/>
            <person name="O'Toole P.W."/>
        </authorList>
    </citation>
    <scope>NUCLEOTIDE SEQUENCE [LARGE SCALE GENOMIC DNA]</scope>
    <source>
        <strain evidence="3 4">DSM 14421</strain>
    </source>
</reference>
<sequence length="476" mass="52563">MKKRIVILTVGLAAAGLLGALNPTTVRADYYRWLKTRSYSPSVAYHAKMAGSIYLWNAHHTRVLHNLKNYSRTTWYKSAAIKMNSGYKSRIYYHVTSGNGEVTGYIWRGYLSTGVNPNESSTVRESGSSGTTTPATGSSLTSTDSQTNQDKARGILYANVPYSVKTDGLPVVNPNPATATPSKSFVEVKAAVLQKYAQIPGTDDINQIVNYVKTKFGNWDYFRIVMEKYQTQDNQIVKLPTLQYGDDDADRPTAQSDASFVWKDAGVTKNILEIIKHPGSTSESSDLNTVTYLVGKEYIFPDLQAAVSLECLPIIPTVSINPVPRVGVVNSGYGDNGDFSLVNFGNNSPHYVLTSDMLELPKDQPVQKNGLWIGTSNPWSNAIFAGILAVKGVTHYRQVGNSEISDYKLINGTWQHQYSIQWGTAEDPTLVKFTLQVPNKSTITFATANINSPVSVMDYLYKSDDYYQQVMTRAGN</sequence>
<dbReference type="AlphaFoldDB" id="A0A0R1S5V4"/>
<evidence type="ECO:0000256" key="1">
    <source>
        <dbReference type="SAM" id="MobiDB-lite"/>
    </source>
</evidence>
<organism evidence="3 4">
    <name type="scientific">Lentilactobacillus diolivorans DSM 14421</name>
    <dbReference type="NCBI Taxonomy" id="1423739"/>
    <lineage>
        <taxon>Bacteria</taxon>
        <taxon>Bacillati</taxon>
        <taxon>Bacillota</taxon>
        <taxon>Bacilli</taxon>
        <taxon>Lactobacillales</taxon>
        <taxon>Lactobacillaceae</taxon>
        <taxon>Lentilactobacillus</taxon>
    </lineage>
</organism>
<evidence type="ECO:0000313" key="3">
    <source>
        <dbReference type="EMBL" id="KRL62884.1"/>
    </source>
</evidence>
<dbReference type="PATRIC" id="fig|1423739.3.peg.1835"/>
<name>A0A0R1S5V4_9LACO</name>
<evidence type="ECO:0000313" key="4">
    <source>
        <dbReference type="Proteomes" id="UP000052013"/>
    </source>
</evidence>
<accession>A0A0R1S5V4</accession>
<evidence type="ECO:0008006" key="5">
    <source>
        <dbReference type="Google" id="ProtNLM"/>
    </source>
</evidence>
<proteinExistence type="predicted"/>
<evidence type="ECO:0000256" key="2">
    <source>
        <dbReference type="SAM" id="SignalP"/>
    </source>
</evidence>
<gene>
    <name evidence="3" type="ORF">FC85_GL001752</name>
</gene>
<protein>
    <recommendedName>
        <fullName evidence="5">GW domain-containing protein</fullName>
    </recommendedName>
</protein>
<keyword evidence="2" id="KW-0732">Signal</keyword>
<feature type="chain" id="PRO_5006410340" description="GW domain-containing protein" evidence="2">
    <location>
        <begin position="29"/>
        <end position="476"/>
    </location>
</feature>
<feature type="region of interest" description="Disordered" evidence="1">
    <location>
        <begin position="118"/>
        <end position="148"/>
    </location>
</feature>
<dbReference type="Proteomes" id="UP000052013">
    <property type="component" value="Unassembled WGS sequence"/>
</dbReference>
<dbReference type="RefSeq" id="WP_057866057.1">
    <property type="nucleotide sequence ID" value="NZ_AZEY01000105.1"/>
</dbReference>
<feature type="compositionally biased region" description="Low complexity" evidence="1">
    <location>
        <begin position="126"/>
        <end position="143"/>
    </location>
</feature>